<dbReference type="EMBL" id="LJZO01000005">
    <property type="protein sequence ID" value="ROW02181.1"/>
    <property type="molecule type" value="Genomic_DNA"/>
</dbReference>
<feature type="chain" id="PRO_5019384830" evidence="1">
    <location>
        <begin position="23"/>
        <end position="186"/>
    </location>
</feature>
<dbReference type="OrthoDB" id="3223416at2759"/>
<evidence type="ECO:0000313" key="3">
    <source>
        <dbReference type="Proteomes" id="UP000284375"/>
    </source>
</evidence>
<keyword evidence="1" id="KW-0732">Signal</keyword>
<dbReference type="Proteomes" id="UP000284375">
    <property type="component" value="Unassembled WGS sequence"/>
</dbReference>
<protein>
    <submittedName>
        <fullName evidence="2">Uncharacterized protein</fullName>
    </submittedName>
</protein>
<keyword evidence="3" id="KW-1185">Reference proteome</keyword>
<dbReference type="AlphaFoldDB" id="A0A423WFZ6"/>
<reference evidence="2 3" key="1">
    <citation type="submission" date="2015-09" db="EMBL/GenBank/DDBJ databases">
        <title>Host preference determinants of Valsa canker pathogens revealed by comparative genomics.</title>
        <authorList>
            <person name="Yin Z."/>
            <person name="Huang L."/>
        </authorList>
    </citation>
    <scope>NUCLEOTIDE SEQUENCE [LARGE SCALE GENOMIC DNA]</scope>
    <source>
        <strain evidence="2 3">YSFL</strain>
    </source>
</reference>
<sequence length="186" mass="19610">MRVRSTLSSLLLATLSVPDAHGQNTTDQTLHNITALSSRDGYSVTECWQLDAVATYARSALNWLVAGKHHPGEGISIIEPRTTVGEAWAPSVQLTVILNGLIRITAPYMAPGTNSSTVTTSVAYLVPGTLSSSVLIAADLASMSTIAGHYTEFPSDEQTVLVQVPFLDNDIPAHTVLHHGSCGSSG</sequence>
<comment type="caution">
    <text evidence="2">The sequence shown here is derived from an EMBL/GenBank/DDBJ whole genome shotgun (WGS) entry which is preliminary data.</text>
</comment>
<gene>
    <name evidence="2" type="ORF">VSDG_02523</name>
</gene>
<name>A0A423WFZ6_CYTCH</name>
<proteinExistence type="predicted"/>
<accession>A0A423WFZ6</accession>
<feature type="signal peptide" evidence="1">
    <location>
        <begin position="1"/>
        <end position="22"/>
    </location>
</feature>
<evidence type="ECO:0000256" key="1">
    <source>
        <dbReference type="SAM" id="SignalP"/>
    </source>
</evidence>
<organism evidence="2 3">
    <name type="scientific">Cytospora chrysosperma</name>
    <name type="common">Cytospora canker fungus</name>
    <name type="synonym">Sphaeria chrysosperma</name>
    <dbReference type="NCBI Taxonomy" id="252740"/>
    <lineage>
        <taxon>Eukaryota</taxon>
        <taxon>Fungi</taxon>
        <taxon>Dikarya</taxon>
        <taxon>Ascomycota</taxon>
        <taxon>Pezizomycotina</taxon>
        <taxon>Sordariomycetes</taxon>
        <taxon>Sordariomycetidae</taxon>
        <taxon>Diaporthales</taxon>
        <taxon>Cytosporaceae</taxon>
        <taxon>Cytospora</taxon>
    </lineage>
</organism>
<evidence type="ECO:0000313" key="2">
    <source>
        <dbReference type="EMBL" id="ROW02181.1"/>
    </source>
</evidence>